<proteinExistence type="predicted"/>
<dbReference type="GeneID" id="68853834"/>
<dbReference type="EMBL" id="CP064787">
    <property type="protein sequence ID" value="QSG04535.1"/>
    <property type="molecule type" value="Genomic_DNA"/>
</dbReference>
<dbReference type="Pfam" id="PF17179">
    <property type="entry name" value="Fer4_22"/>
    <property type="match status" value="1"/>
</dbReference>
<evidence type="ECO:0000313" key="2">
    <source>
        <dbReference type="EMBL" id="QSG04535.1"/>
    </source>
</evidence>
<dbReference type="SUPFAM" id="SSF54862">
    <property type="entry name" value="4Fe-4S ferredoxins"/>
    <property type="match status" value="1"/>
</dbReference>
<dbReference type="InterPro" id="IPR017900">
    <property type="entry name" value="4Fe4S_Fe_S_CS"/>
</dbReference>
<evidence type="ECO:0000259" key="1">
    <source>
        <dbReference type="PROSITE" id="PS51379"/>
    </source>
</evidence>
<accession>A0A897N1G4</accession>
<dbReference type="RefSeq" id="WP_229113996.1">
    <property type="nucleotide sequence ID" value="NZ_CP064787.1"/>
</dbReference>
<evidence type="ECO:0000313" key="3">
    <source>
        <dbReference type="Proteomes" id="UP000663525"/>
    </source>
</evidence>
<dbReference type="PANTHER" id="PTHR40447:SF1">
    <property type="entry name" value="ANAEROBIC SULFITE REDUCTASE SUBUNIT A"/>
    <property type="match status" value="1"/>
</dbReference>
<dbReference type="InterPro" id="IPR017896">
    <property type="entry name" value="4Fe4S_Fe-S-bd"/>
</dbReference>
<reference evidence="2" key="1">
    <citation type="submission" date="2020-11" db="EMBL/GenBank/DDBJ databases">
        <title>Carbohydrate-dependent, anaerobic sulfur respiration: A novel catabolism in halophilic archaea.</title>
        <authorList>
            <person name="Sorokin D.Y."/>
            <person name="Messina E."/>
            <person name="Smedile F."/>
            <person name="La Cono V."/>
            <person name="Hallsworth J.E."/>
            <person name="Yakimov M.M."/>
        </authorList>
    </citation>
    <scope>NUCLEOTIDE SEQUENCE</scope>
    <source>
        <strain evidence="2">HSR12-1</strain>
    </source>
</reference>
<feature type="domain" description="4Fe-4S ferredoxin-type" evidence="1">
    <location>
        <begin position="226"/>
        <end position="257"/>
    </location>
</feature>
<name>A0A897N1G4_9EURY</name>
<gene>
    <name evidence="2" type="primary">napF</name>
    <name evidence="2" type="ORF">HSR121_0176</name>
</gene>
<protein>
    <submittedName>
        <fullName evidence="2">Ferredoxin</fullName>
    </submittedName>
</protein>
<dbReference type="Proteomes" id="UP000663525">
    <property type="component" value="Chromosome"/>
</dbReference>
<organism evidence="2 3">
    <name type="scientific">Halapricum desulfuricans</name>
    <dbReference type="NCBI Taxonomy" id="2841257"/>
    <lineage>
        <taxon>Archaea</taxon>
        <taxon>Methanobacteriati</taxon>
        <taxon>Methanobacteriota</taxon>
        <taxon>Stenosarchaea group</taxon>
        <taxon>Halobacteria</taxon>
        <taxon>Halobacteriales</taxon>
        <taxon>Haloarculaceae</taxon>
        <taxon>Halapricum</taxon>
    </lineage>
</organism>
<dbReference type="PROSITE" id="PS00198">
    <property type="entry name" value="4FE4S_FER_1"/>
    <property type="match status" value="1"/>
</dbReference>
<dbReference type="PANTHER" id="PTHR40447">
    <property type="entry name" value="ANAEROBIC SULFITE REDUCTASE SUBUNIT A"/>
    <property type="match status" value="1"/>
</dbReference>
<feature type="domain" description="4Fe-4S ferredoxin-type" evidence="1">
    <location>
        <begin position="306"/>
        <end position="336"/>
    </location>
</feature>
<dbReference type="PROSITE" id="PS51379">
    <property type="entry name" value="4FE4S_FER_2"/>
    <property type="match status" value="2"/>
</dbReference>
<dbReference type="GO" id="GO:0016491">
    <property type="term" value="F:oxidoreductase activity"/>
    <property type="evidence" value="ECO:0007669"/>
    <property type="project" value="UniProtKB-ARBA"/>
</dbReference>
<sequence length="349" mass="39784">MKVIDKPEFEALIDEKISSDRRDVVGVRDDGEKYVFDDLESAGDLALDYDVTMLSPKKYLMPQRETILEYRDANGEFEWRAKAEPDGKVIVGIHPYDLVAIEQLDKIFIDTLRDEPYRRKRENSLLIGVNMQDASETAFAASMGTATTDSGYDLMLTDLGETYAVNIGTLEGKEFLNSADVRKATAGEVQEVERIEQEVVPDLFERELEFSPALLPTILEENYDNMAFWEDYSEKCLSCGTCNMVCPTCYCFSVDMIRDLGTNSGRESRRWDGCLLEDFASVAGDENFREEVAERHRHRFMRKGWYIYERYGDIACIGCGRCTSECVADVADPCDVYNKLYQEVQAHAQ</sequence>
<dbReference type="AlphaFoldDB" id="A0A897N1G4"/>